<dbReference type="OrthoDB" id="5995712at2"/>
<dbReference type="RefSeq" id="WP_102644159.1">
    <property type="nucleotide sequence ID" value="NZ_PNYA01000003.1"/>
</dbReference>
<evidence type="ECO:0000313" key="5">
    <source>
        <dbReference type="Proteomes" id="UP000235616"/>
    </source>
</evidence>
<dbReference type="Gene3D" id="2.60.200.20">
    <property type="match status" value="1"/>
</dbReference>
<feature type="transmembrane region" description="Helical" evidence="2">
    <location>
        <begin position="148"/>
        <end position="170"/>
    </location>
</feature>
<dbReference type="InterPro" id="IPR032030">
    <property type="entry name" value="YscD_cytoplasmic_dom"/>
</dbReference>
<feature type="domain" description="YscD cytoplasmic" evidence="3">
    <location>
        <begin position="5"/>
        <end position="50"/>
    </location>
</feature>
<evidence type="ECO:0000259" key="3">
    <source>
        <dbReference type="Pfam" id="PF16697"/>
    </source>
</evidence>
<organism evidence="4 5">
    <name type="scientific">Trinickia dabaoshanensis</name>
    <dbReference type="NCBI Taxonomy" id="564714"/>
    <lineage>
        <taxon>Bacteria</taxon>
        <taxon>Pseudomonadati</taxon>
        <taxon>Pseudomonadota</taxon>
        <taxon>Betaproteobacteria</taxon>
        <taxon>Burkholderiales</taxon>
        <taxon>Burkholderiaceae</taxon>
        <taxon>Trinickia</taxon>
    </lineage>
</organism>
<keyword evidence="5" id="KW-1185">Reference proteome</keyword>
<gene>
    <name evidence="4" type="ORF">C0Z18_04395</name>
</gene>
<comment type="caution">
    <text evidence="4">The sequence shown here is derived from an EMBL/GenBank/DDBJ whole genome shotgun (WGS) entry which is preliminary data.</text>
</comment>
<dbReference type="NCBIfam" id="NF041525">
    <property type="entry name" value="HrpD5"/>
    <property type="match status" value="1"/>
</dbReference>
<dbReference type="EMBL" id="PNYA01000003">
    <property type="protein sequence ID" value="PMS22569.1"/>
    <property type="molecule type" value="Genomic_DNA"/>
</dbReference>
<evidence type="ECO:0000313" key="4">
    <source>
        <dbReference type="EMBL" id="PMS22569.1"/>
    </source>
</evidence>
<evidence type="ECO:0000256" key="1">
    <source>
        <dbReference type="SAM" id="MobiDB-lite"/>
    </source>
</evidence>
<feature type="compositionally biased region" description="Low complexity" evidence="1">
    <location>
        <begin position="107"/>
        <end position="123"/>
    </location>
</feature>
<keyword evidence="2" id="KW-0812">Transmembrane</keyword>
<keyword evidence="2" id="KW-1133">Transmembrane helix</keyword>
<dbReference type="AlphaFoldDB" id="A0A2N7VZH6"/>
<proteinExistence type="predicted"/>
<dbReference type="Proteomes" id="UP000235616">
    <property type="component" value="Unassembled WGS sequence"/>
</dbReference>
<reference evidence="4 5" key="1">
    <citation type="submission" date="2018-01" db="EMBL/GenBank/DDBJ databases">
        <title>Whole genome analyses suggest that Burkholderia sensu lato contains two further novel genera in the rhizoxinica-symbiotica group Mycetohabitans gen. nov., and Trinickia gen. nov.: implications for the evolution of diazotrophy and nodulation in the Burkholderiaceae.</title>
        <authorList>
            <person name="Estrada-de los Santos P."/>
            <person name="Palmer M."/>
            <person name="Chavez-Ramirez B."/>
            <person name="Beukes C."/>
            <person name="Steenkamp E.T."/>
            <person name="Hirsch A.M."/>
            <person name="Manyaka P."/>
            <person name="Maluk M."/>
            <person name="Lafos M."/>
            <person name="Crook M."/>
            <person name="Gross E."/>
            <person name="Simon M.F."/>
            <person name="Bueno dos Reis Junior F."/>
            <person name="Poole P.S."/>
            <person name="Venter S.N."/>
            <person name="James E.K."/>
        </authorList>
    </citation>
    <scope>NUCLEOTIDE SEQUENCE [LARGE SCALE GENOMIC DNA]</scope>
    <source>
        <strain evidence="4 5">GIMN1.004</strain>
    </source>
</reference>
<sequence length="348" mass="36183">MKALRVLTGTHAGAQVRLTSGSYRIGVAEDADICISDWAVEEVVLVLGEDGVARLRSANGDEVLVADFVAVPFGDVVFCVGPDGAAWPSDLELLAGLWKTAEPASVPDTTPGNAATPATAPGDESQSTAASDAPLEPSAPRNVRWRTAALALACTAVIGGIAVAGMMLAGTEPSEAASVRFDPDSLAKQLEQALHREGLGDLSTTVKSDSVAVQGIVATADDSSKAQRIMDSLARGKARREYDVAQQDVDNIQQSLAGTGAAVRYAGHGVFHVSGNVQSMATFRTLIAGVRADLDGNVKRVDVDVKEAQMPVPDVEYTAVVATGGLRYIETPDGTKHLFSSSKDEANN</sequence>
<protein>
    <submittedName>
        <fullName evidence="4">Secretion protein SctD</fullName>
    </submittedName>
</protein>
<accession>A0A2N7VZH6</accession>
<evidence type="ECO:0000256" key="2">
    <source>
        <dbReference type="SAM" id="Phobius"/>
    </source>
</evidence>
<name>A0A2N7VZH6_9BURK</name>
<feature type="region of interest" description="Disordered" evidence="1">
    <location>
        <begin position="104"/>
        <end position="140"/>
    </location>
</feature>
<keyword evidence="2" id="KW-0472">Membrane</keyword>
<dbReference type="Pfam" id="PF16697">
    <property type="entry name" value="Yop-YscD_cpl"/>
    <property type="match status" value="1"/>
</dbReference>
<dbReference type="InterPro" id="IPR048200">
    <property type="entry name" value="HrpD5-like"/>
</dbReference>